<dbReference type="CDD" id="cd06193">
    <property type="entry name" value="siderophore_interacting"/>
    <property type="match status" value="1"/>
</dbReference>
<dbReference type="SUPFAM" id="SSF63380">
    <property type="entry name" value="Riboflavin synthase domain-like"/>
    <property type="match status" value="1"/>
</dbReference>
<dbReference type="InterPro" id="IPR039374">
    <property type="entry name" value="SIP_fam"/>
</dbReference>
<reference evidence="2 3" key="1">
    <citation type="submission" date="2020-09" db="EMBL/GenBank/DDBJ databases">
        <title>Novel species in genus Gordonia.</title>
        <authorList>
            <person name="Zhang G."/>
        </authorList>
    </citation>
    <scope>NUCLEOTIDE SEQUENCE [LARGE SCALE GENOMIC DNA]</scope>
    <source>
        <strain evidence="2 3">ON-33</strain>
    </source>
</reference>
<dbReference type="Pfam" id="PF08021">
    <property type="entry name" value="FAD_binding_9"/>
    <property type="match status" value="1"/>
</dbReference>
<dbReference type="InterPro" id="IPR007037">
    <property type="entry name" value="SIP_rossman_dom"/>
</dbReference>
<keyword evidence="3" id="KW-1185">Reference proteome</keyword>
<feature type="domain" description="FAD-binding FR-type" evidence="1">
    <location>
        <begin position="21"/>
        <end position="148"/>
    </location>
</feature>
<dbReference type="PANTHER" id="PTHR30157:SF0">
    <property type="entry name" value="NADPH-DEPENDENT FERRIC-CHELATE REDUCTASE"/>
    <property type="match status" value="1"/>
</dbReference>
<dbReference type="InterPro" id="IPR013113">
    <property type="entry name" value="SIP_FAD-bd"/>
</dbReference>
<sequence length="274" mass="29830">MNRDVMNRQTAPSTAPARPGVRLYRVRVTDRRQLSPNMIRVSLGGDDLRDFVAVGPDQRVKLILPRDGETSPNVSPDMTPKDILALPESDRPVMRTYTIRLHRADDNEVDIDFATHGPGGGPASAWAQTCDPGSEVALFGPISAYAPSEMSVPQLIAGDETALPAIGAILEQLPPEAHADVVVEIPTAADAQEIRSDATVRTRWLARDEAGARPGELLPDALASMARDRTYGYAWLACESSTAQRLRRHVVEDLGLDKGQVYFSGYWKIGHVLG</sequence>
<organism evidence="2 3">
    <name type="scientific">Gordonia hankookensis</name>
    <dbReference type="NCBI Taxonomy" id="589403"/>
    <lineage>
        <taxon>Bacteria</taxon>
        <taxon>Bacillati</taxon>
        <taxon>Actinomycetota</taxon>
        <taxon>Actinomycetes</taxon>
        <taxon>Mycobacteriales</taxon>
        <taxon>Gordoniaceae</taxon>
        <taxon>Gordonia</taxon>
    </lineage>
</organism>
<dbReference type="InterPro" id="IPR039261">
    <property type="entry name" value="FNR_nucleotide-bd"/>
</dbReference>
<evidence type="ECO:0000313" key="3">
    <source>
        <dbReference type="Proteomes" id="UP000602395"/>
    </source>
</evidence>
<dbReference type="InterPro" id="IPR017927">
    <property type="entry name" value="FAD-bd_FR_type"/>
</dbReference>
<dbReference type="RefSeq" id="WP_190267036.1">
    <property type="nucleotide sequence ID" value="NZ_BAABAD010000004.1"/>
</dbReference>
<name>A0ABR7WC43_9ACTN</name>
<dbReference type="EMBL" id="JACWMS010000002">
    <property type="protein sequence ID" value="MBD1320363.1"/>
    <property type="molecule type" value="Genomic_DNA"/>
</dbReference>
<accession>A0ABR7WC43</accession>
<dbReference type="PANTHER" id="PTHR30157">
    <property type="entry name" value="FERRIC REDUCTASE, NADPH-DEPENDENT"/>
    <property type="match status" value="1"/>
</dbReference>
<evidence type="ECO:0000259" key="1">
    <source>
        <dbReference type="PROSITE" id="PS51384"/>
    </source>
</evidence>
<dbReference type="Gene3D" id="2.40.30.10">
    <property type="entry name" value="Translation factors"/>
    <property type="match status" value="1"/>
</dbReference>
<dbReference type="InterPro" id="IPR017938">
    <property type="entry name" value="Riboflavin_synthase-like_b-brl"/>
</dbReference>
<dbReference type="PROSITE" id="PS51384">
    <property type="entry name" value="FAD_FR"/>
    <property type="match status" value="1"/>
</dbReference>
<dbReference type="Proteomes" id="UP000602395">
    <property type="component" value="Unassembled WGS sequence"/>
</dbReference>
<comment type="caution">
    <text evidence="2">The sequence shown here is derived from an EMBL/GenBank/DDBJ whole genome shotgun (WGS) entry which is preliminary data.</text>
</comment>
<dbReference type="Pfam" id="PF04954">
    <property type="entry name" value="SIP"/>
    <property type="match status" value="1"/>
</dbReference>
<evidence type="ECO:0000313" key="2">
    <source>
        <dbReference type="EMBL" id="MBD1320363.1"/>
    </source>
</evidence>
<gene>
    <name evidence="2" type="ORF">IDF66_12295</name>
</gene>
<dbReference type="Gene3D" id="3.40.50.80">
    <property type="entry name" value="Nucleotide-binding domain of ferredoxin-NADP reductase (FNR) module"/>
    <property type="match status" value="1"/>
</dbReference>
<proteinExistence type="predicted"/>
<protein>
    <submittedName>
        <fullName evidence="2">Siderophore-interacting protein</fullName>
    </submittedName>
</protein>